<feature type="region of interest" description="Disordered" evidence="6">
    <location>
        <begin position="1"/>
        <end position="20"/>
    </location>
</feature>
<dbReference type="AlphaFoldDB" id="A0A1W6YZZ4"/>
<dbReference type="Pfam" id="PF03328">
    <property type="entry name" value="HpcH_HpaI"/>
    <property type="match status" value="1"/>
</dbReference>
<feature type="binding site" evidence="5">
    <location>
        <position position="158"/>
    </location>
    <ligand>
        <name>Mg(2+)</name>
        <dbReference type="ChEBI" id="CHEBI:18420"/>
    </ligand>
</feature>
<dbReference type="PANTHER" id="PTHR32308">
    <property type="entry name" value="LYASE BETA SUBUNIT, PUTATIVE (AFU_ORTHOLOGUE AFUA_4G13030)-RELATED"/>
    <property type="match status" value="1"/>
</dbReference>
<keyword evidence="9" id="KW-1185">Reference proteome</keyword>
<protein>
    <submittedName>
        <fullName evidence="8">CoA ester lyase</fullName>
    </submittedName>
</protein>
<dbReference type="PANTHER" id="PTHR32308:SF10">
    <property type="entry name" value="CITRATE LYASE SUBUNIT BETA"/>
    <property type="match status" value="1"/>
</dbReference>
<evidence type="ECO:0000313" key="9">
    <source>
        <dbReference type="Proteomes" id="UP000194139"/>
    </source>
</evidence>
<feature type="domain" description="HpcH/HpaI aldolase/citrate lyase" evidence="7">
    <location>
        <begin position="23"/>
        <end position="229"/>
    </location>
</feature>
<accession>A0A1W6YZZ4</accession>
<dbReference type="InterPro" id="IPR040442">
    <property type="entry name" value="Pyrv_kinase-like_dom_sf"/>
</dbReference>
<evidence type="ECO:0000256" key="2">
    <source>
        <dbReference type="ARBA" id="ARBA00022723"/>
    </source>
</evidence>
<evidence type="ECO:0000256" key="5">
    <source>
        <dbReference type="PIRSR" id="PIRSR015582-2"/>
    </source>
</evidence>
<dbReference type="GO" id="GO:0000287">
    <property type="term" value="F:magnesium ion binding"/>
    <property type="evidence" value="ECO:0007669"/>
    <property type="project" value="TreeGrafter"/>
</dbReference>
<evidence type="ECO:0000256" key="4">
    <source>
        <dbReference type="PIRSR" id="PIRSR015582-1"/>
    </source>
</evidence>
<keyword evidence="2 5" id="KW-0479">Metal-binding</keyword>
<dbReference type="InterPro" id="IPR015813">
    <property type="entry name" value="Pyrv/PenolPyrv_kinase-like_dom"/>
</dbReference>
<proteinExistence type="predicted"/>
<dbReference type="Proteomes" id="UP000194139">
    <property type="component" value="Chromosome"/>
</dbReference>
<gene>
    <name evidence="8" type="ORF">CAL13_10910</name>
</gene>
<dbReference type="InterPro" id="IPR005000">
    <property type="entry name" value="Aldolase/citrate-lyase_domain"/>
</dbReference>
<evidence type="ECO:0000256" key="6">
    <source>
        <dbReference type="SAM" id="MobiDB-lite"/>
    </source>
</evidence>
<comment type="cofactor">
    <cofactor evidence="1">
        <name>Mg(2+)</name>
        <dbReference type="ChEBI" id="CHEBI:18420"/>
    </cofactor>
</comment>
<organism evidence="8 9">
    <name type="scientific">Bordetella genomosp. 9</name>
    <dbReference type="NCBI Taxonomy" id="1416803"/>
    <lineage>
        <taxon>Bacteria</taxon>
        <taxon>Pseudomonadati</taxon>
        <taxon>Pseudomonadota</taxon>
        <taxon>Betaproteobacteria</taxon>
        <taxon>Burkholderiales</taxon>
        <taxon>Alcaligenaceae</taxon>
        <taxon>Bordetella</taxon>
    </lineage>
</organism>
<evidence type="ECO:0000313" key="8">
    <source>
        <dbReference type="EMBL" id="ARP86660.1"/>
    </source>
</evidence>
<keyword evidence="8" id="KW-0456">Lyase</keyword>
<name>A0A1W6YZZ4_9BORD</name>
<evidence type="ECO:0000256" key="3">
    <source>
        <dbReference type="ARBA" id="ARBA00022842"/>
    </source>
</evidence>
<feature type="binding site" evidence="5">
    <location>
        <position position="132"/>
    </location>
    <ligand>
        <name>Mg(2+)</name>
        <dbReference type="ChEBI" id="CHEBI:18420"/>
    </ligand>
</feature>
<evidence type="ECO:0000259" key="7">
    <source>
        <dbReference type="Pfam" id="PF03328"/>
    </source>
</evidence>
<sequence length="288" mass="29631">MGQESTHATPPQGEPPRGPATVRCALFVPASRPERIPKALNSGADAVIVDLEDAVEPAAKPAARQALVEFLAAHPQARIWVRVNDATTPWHGDDLAALRGKAGVAAIMLPKAECAAQAAQAGAGVPVVPIIESARGLVNVAAIAAAQGVARLAFGSLDYGVDLGLAHGSEAEAVLLDQARGQVLLHSRAAGLPAPLDGVYPAIDDLDGLQAAASRASRMGFGGMLCIHPSQVATIRDAFSPAQAEVDWARRVLAAASEAGVNAFRFEGQMVDAPVLARARQVLARAQA</sequence>
<feature type="binding site" evidence="4">
    <location>
        <position position="82"/>
    </location>
    <ligand>
        <name>substrate</name>
    </ligand>
</feature>
<evidence type="ECO:0000256" key="1">
    <source>
        <dbReference type="ARBA" id="ARBA00001946"/>
    </source>
</evidence>
<keyword evidence="3 5" id="KW-0460">Magnesium</keyword>
<dbReference type="GO" id="GO:0006107">
    <property type="term" value="P:oxaloacetate metabolic process"/>
    <property type="evidence" value="ECO:0007669"/>
    <property type="project" value="TreeGrafter"/>
</dbReference>
<dbReference type="GO" id="GO:0016829">
    <property type="term" value="F:lyase activity"/>
    <property type="evidence" value="ECO:0007669"/>
    <property type="project" value="UniProtKB-KW"/>
</dbReference>
<dbReference type="RefSeq" id="WP_086072388.1">
    <property type="nucleotide sequence ID" value="NZ_CP021109.1"/>
</dbReference>
<feature type="binding site" evidence="4">
    <location>
        <position position="132"/>
    </location>
    <ligand>
        <name>substrate</name>
    </ligand>
</feature>
<reference evidence="8 9" key="1">
    <citation type="submission" date="2017-05" db="EMBL/GenBank/DDBJ databases">
        <title>Complete and WGS of Bordetella genogroups.</title>
        <authorList>
            <person name="Spilker T."/>
            <person name="LiPuma J."/>
        </authorList>
    </citation>
    <scope>NUCLEOTIDE SEQUENCE [LARGE SCALE GENOMIC DNA]</scope>
    <source>
        <strain evidence="8 9">AU17164</strain>
    </source>
</reference>
<dbReference type="PIRSF" id="PIRSF015582">
    <property type="entry name" value="Cit_lyase_B"/>
    <property type="match status" value="1"/>
</dbReference>
<dbReference type="Gene3D" id="3.20.20.60">
    <property type="entry name" value="Phosphoenolpyruvate-binding domains"/>
    <property type="match status" value="1"/>
</dbReference>
<dbReference type="SUPFAM" id="SSF51621">
    <property type="entry name" value="Phosphoenolpyruvate/pyruvate domain"/>
    <property type="match status" value="1"/>
</dbReference>
<dbReference type="InterPro" id="IPR011206">
    <property type="entry name" value="Citrate_lyase_beta/mcl1/mcl2"/>
</dbReference>
<dbReference type="EMBL" id="CP021109">
    <property type="protein sequence ID" value="ARP86660.1"/>
    <property type="molecule type" value="Genomic_DNA"/>
</dbReference>